<dbReference type="EMBL" id="QJVD01000011">
    <property type="protein sequence ID" value="PYI67030.1"/>
    <property type="molecule type" value="Genomic_DNA"/>
</dbReference>
<reference evidence="2 3" key="1">
    <citation type="submission" date="2018-05" db="EMBL/GenBank/DDBJ databases">
        <title>Genetic diversity of glacier-inhabiting Cryobacterium bacteria in China and description of Cryobacterium mengkeensis sp. nov. and Arthrobacter glacialis sp. nov.</title>
        <authorList>
            <person name="Liu Q."/>
            <person name="Xin Y.-H."/>
        </authorList>
    </citation>
    <scope>NUCLEOTIDE SEQUENCE [LARGE SCALE GENOMIC DNA]</scope>
    <source>
        <strain evidence="2 3">LI2</strain>
    </source>
</reference>
<organism evidence="2 3">
    <name type="scientific">Arthrobacter livingstonensis</name>
    <dbReference type="NCBI Taxonomy" id="670078"/>
    <lineage>
        <taxon>Bacteria</taxon>
        <taxon>Bacillati</taxon>
        <taxon>Actinomycetota</taxon>
        <taxon>Actinomycetes</taxon>
        <taxon>Micrococcales</taxon>
        <taxon>Micrococcaceae</taxon>
        <taxon>Arthrobacter</taxon>
    </lineage>
</organism>
<gene>
    <name evidence="2" type="ORF">CVV68_11460</name>
</gene>
<sequence length="104" mass="11670">MPHGLPHLEKVHQGHPFRPKDPIMFADQEVAGRDKVIKFEHCSQIQPGPQRRRNRHPAKQVDLARLESRVVPDYACPPRGSAGGNLGNVDFKAAGQPRRKRDAP</sequence>
<proteinExistence type="predicted"/>
<evidence type="ECO:0000256" key="1">
    <source>
        <dbReference type="SAM" id="MobiDB-lite"/>
    </source>
</evidence>
<dbReference type="AlphaFoldDB" id="A0A2V5LJ38"/>
<evidence type="ECO:0000313" key="3">
    <source>
        <dbReference type="Proteomes" id="UP000247832"/>
    </source>
</evidence>
<protein>
    <submittedName>
        <fullName evidence="2">Uncharacterized protein</fullName>
    </submittedName>
</protein>
<evidence type="ECO:0000313" key="2">
    <source>
        <dbReference type="EMBL" id="PYI67030.1"/>
    </source>
</evidence>
<feature type="region of interest" description="Disordered" evidence="1">
    <location>
        <begin position="72"/>
        <end position="104"/>
    </location>
</feature>
<keyword evidence="3" id="KW-1185">Reference proteome</keyword>
<feature type="compositionally biased region" description="Basic and acidic residues" evidence="1">
    <location>
        <begin position="1"/>
        <end position="12"/>
    </location>
</feature>
<accession>A0A2V5LJ38</accession>
<comment type="caution">
    <text evidence="2">The sequence shown here is derived from an EMBL/GenBank/DDBJ whole genome shotgun (WGS) entry which is preliminary data.</text>
</comment>
<feature type="region of interest" description="Disordered" evidence="1">
    <location>
        <begin position="1"/>
        <end position="21"/>
    </location>
</feature>
<dbReference type="Proteomes" id="UP000247832">
    <property type="component" value="Unassembled WGS sequence"/>
</dbReference>
<name>A0A2V5LJ38_9MICC</name>